<evidence type="ECO:0000259" key="12">
    <source>
        <dbReference type="PROSITE" id="PS50929"/>
    </source>
</evidence>
<comment type="caution">
    <text evidence="13">The sequence shown here is derived from an EMBL/GenBank/DDBJ whole genome shotgun (WGS) entry which is preliminary data.</text>
</comment>
<feature type="region of interest" description="Disordered" evidence="9">
    <location>
        <begin position="1224"/>
        <end position="1243"/>
    </location>
</feature>
<dbReference type="GO" id="GO:0005524">
    <property type="term" value="F:ATP binding"/>
    <property type="evidence" value="ECO:0007669"/>
    <property type="project" value="UniProtKB-KW"/>
</dbReference>
<keyword evidence="7 10" id="KW-1133">Transmembrane helix</keyword>
<feature type="domain" description="ABC transporter" evidence="11">
    <location>
        <begin position="997"/>
        <end position="1232"/>
    </location>
</feature>
<keyword evidence="5" id="KW-0547">Nucleotide-binding</keyword>
<keyword evidence="2" id="KW-0813">Transport</keyword>
<keyword evidence="6" id="KW-0067">ATP-binding</keyword>
<dbReference type="InterPro" id="IPR018511">
    <property type="entry name" value="Hemolysin-typ_Ca-bd_CS"/>
</dbReference>
<dbReference type="InterPro" id="IPR011049">
    <property type="entry name" value="Serralysin-like_metalloprot_C"/>
</dbReference>
<dbReference type="OrthoDB" id="6500128at2759"/>
<dbReference type="Gene3D" id="3.40.50.300">
    <property type="entry name" value="P-loop containing nucleotide triphosphate hydrolases"/>
    <property type="match status" value="1"/>
</dbReference>
<dbReference type="InterPro" id="IPR003439">
    <property type="entry name" value="ABC_transporter-like_ATP-bd"/>
</dbReference>
<dbReference type="Pfam" id="PF00005">
    <property type="entry name" value="ABC_tran"/>
    <property type="match status" value="1"/>
</dbReference>
<evidence type="ECO:0000256" key="6">
    <source>
        <dbReference type="ARBA" id="ARBA00022840"/>
    </source>
</evidence>
<dbReference type="InterPro" id="IPR003593">
    <property type="entry name" value="AAA+_ATPase"/>
</dbReference>
<dbReference type="GO" id="GO:0016887">
    <property type="term" value="F:ATP hydrolysis activity"/>
    <property type="evidence" value="ECO:0007669"/>
    <property type="project" value="InterPro"/>
</dbReference>
<feature type="compositionally biased region" description="Low complexity" evidence="9">
    <location>
        <begin position="31"/>
        <end position="51"/>
    </location>
</feature>
<dbReference type="InterPro" id="IPR036640">
    <property type="entry name" value="ABC1_TM_sf"/>
</dbReference>
<dbReference type="PROSITE" id="PS50929">
    <property type="entry name" value="ABC_TM1F"/>
    <property type="match status" value="1"/>
</dbReference>
<dbReference type="Gene3D" id="1.20.1560.10">
    <property type="entry name" value="ABC transporter type 1, transmembrane domain"/>
    <property type="match status" value="1"/>
</dbReference>
<evidence type="ECO:0000256" key="4">
    <source>
        <dbReference type="ARBA" id="ARBA00022692"/>
    </source>
</evidence>
<evidence type="ECO:0000256" key="10">
    <source>
        <dbReference type="SAM" id="Phobius"/>
    </source>
</evidence>
<dbReference type="InterPro" id="IPR017871">
    <property type="entry name" value="ABC_transporter-like_CS"/>
</dbReference>
<dbReference type="SUPFAM" id="SSF90123">
    <property type="entry name" value="ABC transporter transmembrane region"/>
    <property type="match status" value="1"/>
</dbReference>
<dbReference type="GO" id="GO:0005509">
    <property type="term" value="F:calcium ion binding"/>
    <property type="evidence" value="ECO:0007669"/>
    <property type="project" value="InterPro"/>
</dbReference>
<dbReference type="InterPro" id="IPR027417">
    <property type="entry name" value="P-loop_NTPase"/>
</dbReference>
<feature type="compositionally biased region" description="Low complexity" evidence="9">
    <location>
        <begin position="220"/>
        <end position="233"/>
    </location>
</feature>
<feature type="non-terminal residue" evidence="13">
    <location>
        <position position="1243"/>
    </location>
</feature>
<dbReference type="InterPro" id="IPR001343">
    <property type="entry name" value="Hemolysn_Ca-bd"/>
</dbReference>
<evidence type="ECO:0000256" key="9">
    <source>
        <dbReference type="SAM" id="MobiDB-lite"/>
    </source>
</evidence>
<feature type="compositionally biased region" description="Acidic residues" evidence="9">
    <location>
        <begin position="354"/>
        <end position="365"/>
    </location>
</feature>
<keyword evidence="14" id="KW-1185">Reference proteome</keyword>
<dbReference type="GO" id="GO:0015421">
    <property type="term" value="F:ABC-type oligopeptide transporter activity"/>
    <property type="evidence" value="ECO:0007669"/>
    <property type="project" value="TreeGrafter"/>
</dbReference>
<dbReference type="Proteomes" id="UP000649617">
    <property type="component" value="Unassembled WGS sequence"/>
</dbReference>
<dbReference type="PANTHER" id="PTHR43394:SF1">
    <property type="entry name" value="ATP-BINDING CASSETTE SUB-FAMILY B MEMBER 10, MITOCHONDRIAL"/>
    <property type="match status" value="1"/>
</dbReference>
<dbReference type="PROSITE" id="PS00330">
    <property type="entry name" value="HEMOLYSIN_CALCIUM"/>
    <property type="match status" value="16"/>
</dbReference>
<feature type="region of interest" description="Disordered" evidence="9">
    <location>
        <begin position="347"/>
        <end position="372"/>
    </location>
</feature>
<feature type="compositionally biased region" description="Polar residues" evidence="9">
    <location>
        <begin position="1"/>
        <end position="10"/>
    </location>
</feature>
<evidence type="ECO:0000256" key="8">
    <source>
        <dbReference type="ARBA" id="ARBA00023136"/>
    </source>
</evidence>
<accession>A0A812Q7N2</accession>
<dbReference type="Pfam" id="PF00353">
    <property type="entry name" value="HemolysinCabind"/>
    <property type="match status" value="7"/>
</dbReference>
<dbReference type="Gene3D" id="2.150.10.10">
    <property type="entry name" value="Serralysin-like metalloprotease, C-terminal"/>
    <property type="match status" value="5"/>
</dbReference>
<dbReference type="PANTHER" id="PTHR43394">
    <property type="entry name" value="ATP-DEPENDENT PERMEASE MDL1, MITOCHONDRIAL"/>
    <property type="match status" value="1"/>
</dbReference>
<sequence>PTPSAESQTPGAPDEPGSGSATAGAGGGRAAPGASAQPAATPAEDAAAGQTLEGDDGDDLLVGGAGDDLLDGKAGDDRLLGGAGNDVIRGGAGNDTLDGGRGDDRLDGGAGDDRLAGGEGDDILDGGAGDDRLDGGAGNDTLRGGEGDDRLDGGAGDDLLAGGDGDDLLSGGSGDDLLEGGDGDDRLRGQAGNDRLAGGAGDDILDGGSGDDQLDGGSGDDLLSGGSGDDILAGGTGDDRLDGGDGDDLLAGGDGDDILDGGAGDDQLDGGAGEDILAGGAGDDELAGGSGDDTLDGGLGDDALAGDAGADILDGGFGDDQLDGGAGDDVLDGGFGNDRIAAGAGGDAASGSFGDDEVDGAEGDDLLSGSFGDDAGFDADSRVWARMDGPDLEILVRGGDGSDTAIASFEQYVAREEAFAGLEINGRSLSGEELLSGSDLTGELPGDTGPSALDGLLGADAVAGAGESHSGESAGQGASFEVAGSGGENQVFVVQTGGAGRSSVQVFEGGGDEVGADSLAEDEMEAGDRAPGRESPPPLPRDVEAGALARLLRALGRNVGEGEIADLAPKQSGLPKASDRLLLAAQRLGFTGRLAPAEPEALAELPAPYLLLDGPRPWLVVARDGDSLTLCDVESGKTRTVGLAEAARLAPRLLLLRAEAPAAGGANQALRRLLRRRLRGALGELLIASAVINLFVLAPPLFLMTVFNKIVAQKALDTLDVLVVGMVAVYAFDALLRGIRSFVASHAAARLDALIGGEVVHRLLRQPFERFERTPVGLINERLRQLDVIRQFFTGQMPLFMADFLFVFLFLGVLFAIEPTFAWICAAAIPLFVLLSALGLRRQRELSDEGFVTQAAKTSALAESVNNAVTVKSLWLEGEMEKRWGERLALATATEREARNRANRLSALLTGLQHLIVLGIIYLGAREIVAGEMSLGALIAANLLALRIVAPARKLLSALRQVQEVRAAFRRLDEILAAAPDAEPRSQAPAPSLRGRLALEGVTFGFPGARHPVLQQADLEIQPGQIVGLVGPAGAGKTTLLRLLQGLYQPQAGRVCVDGLDLRHIAPTELRRYLAAVPQETQLFAGTVRENILLGLPDADPARAVAAAKFVGAHDFIAKLSQGYETPLAEGGGGLSAGQRQLLCLARALVRNPRVLLLDECTSALDKASEERLLRNLARVKKGRTIVIVTHRPAPLAICDKVYRVVGGKAELVRAGRRPALGAAESATAAESEPATAAAAAEG</sequence>
<feature type="transmembrane region" description="Helical" evidence="10">
    <location>
        <begin position="792"/>
        <end position="815"/>
    </location>
</feature>
<evidence type="ECO:0000313" key="13">
    <source>
        <dbReference type="EMBL" id="CAE7359532.1"/>
    </source>
</evidence>
<feature type="region of interest" description="Disordered" evidence="9">
    <location>
        <begin position="463"/>
        <end position="482"/>
    </location>
</feature>
<dbReference type="PROSITE" id="PS00211">
    <property type="entry name" value="ABC_TRANSPORTER_1"/>
    <property type="match status" value="1"/>
</dbReference>
<feature type="compositionally biased region" description="Basic and acidic residues" evidence="9">
    <location>
        <begin position="70"/>
        <end position="79"/>
    </location>
</feature>
<feature type="region of interest" description="Disordered" evidence="9">
    <location>
        <begin position="436"/>
        <end position="455"/>
    </location>
</feature>
<feature type="compositionally biased region" description="Basic and acidic residues" evidence="9">
    <location>
        <begin position="143"/>
        <end position="152"/>
    </location>
</feature>
<keyword evidence="8 10" id="KW-0472">Membrane</keyword>
<evidence type="ECO:0000256" key="2">
    <source>
        <dbReference type="ARBA" id="ARBA00022448"/>
    </source>
</evidence>
<evidence type="ECO:0000259" key="11">
    <source>
        <dbReference type="PROSITE" id="PS50893"/>
    </source>
</evidence>
<feature type="compositionally biased region" description="Low complexity" evidence="9">
    <location>
        <begin position="463"/>
        <end position="479"/>
    </location>
</feature>
<feature type="transmembrane region" description="Helical" evidence="10">
    <location>
        <begin position="821"/>
        <end position="840"/>
    </location>
</feature>
<comment type="subcellular location">
    <subcellularLocation>
        <location evidence="1">Cell membrane</location>
        <topology evidence="1">Multi-pass membrane protein</topology>
    </subcellularLocation>
</comment>
<keyword evidence="4 10" id="KW-0812">Transmembrane</keyword>
<dbReference type="EMBL" id="CAJNIZ010014245">
    <property type="protein sequence ID" value="CAE7359532.1"/>
    <property type="molecule type" value="Genomic_DNA"/>
</dbReference>
<dbReference type="InterPro" id="IPR011527">
    <property type="entry name" value="ABC1_TM_dom"/>
</dbReference>
<dbReference type="PROSITE" id="PS50893">
    <property type="entry name" value="ABC_TRANSPORTER_2"/>
    <property type="match status" value="1"/>
</dbReference>
<dbReference type="SUPFAM" id="SSF51120">
    <property type="entry name" value="beta-Roll"/>
    <property type="match status" value="3"/>
</dbReference>
<feature type="transmembrane region" description="Helical" evidence="10">
    <location>
        <begin position="681"/>
        <end position="707"/>
    </location>
</feature>
<keyword evidence="3" id="KW-1003">Cell membrane</keyword>
<dbReference type="Pfam" id="PF00664">
    <property type="entry name" value="ABC_membrane"/>
    <property type="match status" value="1"/>
</dbReference>
<feature type="transmembrane region" description="Helical" evidence="10">
    <location>
        <begin position="905"/>
        <end position="923"/>
    </location>
</feature>
<name>A0A812Q7N2_SYMPI</name>
<dbReference type="PRINTS" id="PR00313">
    <property type="entry name" value="CABNDNGRPT"/>
</dbReference>
<organism evidence="13 14">
    <name type="scientific">Symbiodinium pilosum</name>
    <name type="common">Dinoflagellate</name>
    <dbReference type="NCBI Taxonomy" id="2952"/>
    <lineage>
        <taxon>Eukaryota</taxon>
        <taxon>Sar</taxon>
        <taxon>Alveolata</taxon>
        <taxon>Dinophyceae</taxon>
        <taxon>Suessiales</taxon>
        <taxon>Symbiodiniaceae</taxon>
        <taxon>Symbiodinium</taxon>
    </lineage>
</organism>
<dbReference type="AlphaFoldDB" id="A0A812Q7N2"/>
<gene>
    <name evidence="13" type="primary">lktB</name>
    <name evidence="13" type="ORF">SPIL2461_LOCUS8585</name>
</gene>
<dbReference type="GO" id="GO:0005886">
    <property type="term" value="C:plasma membrane"/>
    <property type="evidence" value="ECO:0007669"/>
    <property type="project" value="UniProtKB-SubCell"/>
</dbReference>
<protein>
    <submittedName>
        <fullName evidence="13">LktB protein</fullName>
    </submittedName>
</protein>
<dbReference type="InterPro" id="IPR039421">
    <property type="entry name" value="Type_1_exporter"/>
</dbReference>
<evidence type="ECO:0000256" key="5">
    <source>
        <dbReference type="ARBA" id="ARBA00022741"/>
    </source>
</evidence>
<feature type="compositionally biased region" description="Acidic residues" evidence="9">
    <location>
        <begin position="244"/>
        <end position="259"/>
    </location>
</feature>
<dbReference type="FunFam" id="3.40.50.300:FF:000299">
    <property type="entry name" value="ABC transporter ATP-binding protein/permease"/>
    <property type="match status" value="1"/>
</dbReference>
<evidence type="ECO:0000313" key="14">
    <source>
        <dbReference type="Proteomes" id="UP000649617"/>
    </source>
</evidence>
<dbReference type="SMART" id="SM00382">
    <property type="entry name" value="AAA"/>
    <property type="match status" value="1"/>
</dbReference>
<dbReference type="SUPFAM" id="SSF52540">
    <property type="entry name" value="P-loop containing nucleoside triphosphate hydrolases"/>
    <property type="match status" value="1"/>
</dbReference>
<reference evidence="13" key="1">
    <citation type="submission" date="2021-02" db="EMBL/GenBank/DDBJ databases">
        <authorList>
            <person name="Dougan E. K."/>
            <person name="Rhodes N."/>
            <person name="Thang M."/>
            <person name="Chan C."/>
        </authorList>
    </citation>
    <scope>NUCLEOTIDE SEQUENCE</scope>
</reference>
<feature type="compositionally biased region" description="Basic and acidic residues" evidence="9">
    <location>
        <begin position="98"/>
        <end position="116"/>
    </location>
</feature>
<feature type="domain" description="ABC transmembrane type-1" evidence="12">
    <location>
        <begin position="685"/>
        <end position="964"/>
    </location>
</feature>
<evidence type="ECO:0000256" key="7">
    <source>
        <dbReference type="ARBA" id="ARBA00022989"/>
    </source>
</evidence>
<feature type="region of interest" description="Disordered" evidence="9">
    <location>
        <begin position="1"/>
        <end position="302"/>
    </location>
</feature>
<feature type="transmembrane region" description="Helical" evidence="10">
    <location>
        <begin position="929"/>
        <end position="950"/>
    </location>
</feature>
<proteinExistence type="predicted"/>
<evidence type="ECO:0000256" key="3">
    <source>
        <dbReference type="ARBA" id="ARBA00022475"/>
    </source>
</evidence>
<evidence type="ECO:0000256" key="1">
    <source>
        <dbReference type="ARBA" id="ARBA00004651"/>
    </source>
</evidence>